<dbReference type="Proteomes" id="UP001501475">
    <property type="component" value="Unassembled WGS sequence"/>
</dbReference>
<sequence length="165" mass="16388">MQTRSLRGSFAVLSAGAAVAVGSLVAAPVASSSAAPSTAPAPAPAICPVGKGVTVIVDFGSTTTKSCAPGDPTSGLTALKGAGFTYAFVARFPGMVCRINGKPTPAQDACVVAPPSTKYWSYWTAVRGGTWTYATVGAGTDNPKPGTVRGWAYGAGKPPAVAVPK</sequence>
<feature type="chain" id="PRO_5045395078" description="Secreted protein" evidence="1">
    <location>
        <begin position="27"/>
        <end position="165"/>
    </location>
</feature>
<protein>
    <recommendedName>
        <fullName evidence="4">Secreted protein</fullName>
    </recommendedName>
</protein>
<comment type="caution">
    <text evidence="2">The sequence shown here is derived from an EMBL/GenBank/DDBJ whole genome shotgun (WGS) entry which is preliminary data.</text>
</comment>
<organism evidence="2 3">
    <name type="scientific">Nostocoides vanveenii</name>
    <dbReference type="NCBI Taxonomy" id="330835"/>
    <lineage>
        <taxon>Bacteria</taxon>
        <taxon>Bacillati</taxon>
        <taxon>Actinomycetota</taxon>
        <taxon>Actinomycetes</taxon>
        <taxon>Micrococcales</taxon>
        <taxon>Intrasporangiaceae</taxon>
        <taxon>Nostocoides</taxon>
    </lineage>
</organism>
<evidence type="ECO:0000313" key="2">
    <source>
        <dbReference type="EMBL" id="GAA1751892.1"/>
    </source>
</evidence>
<reference evidence="3" key="1">
    <citation type="journal article" date="2019" name="Int. J. Syst. Evol. Microbiol.">
        <title>The Global Catalogue of Microorganisms (GCM) 10K type strain sequencing project: providing services to taxonomists for standard genome sequencing and annotation.</title>
        <authorList>
            <consortium name="The Broad Institute Genomics Platform"/>
            <consortium name="The Broad Institute Genome Sequencing Center for Infectious Disease"/>
            <person name="Wu L."/>
            <person name="Ma J."/>
        </authorList>
    </citation>
    <scope>NUCLEOTIDE SEQUENCE [LARGE SCALE GENOMIC DNA]</scope>
    <source>
        <strain evidence="3">JCM 15591</strain>
    </source>
</reference>
<proteinExistence type="predicted"/>
<gene>
    <name evidence="2" type="ORF">GCM10009810_10100</name>
</gene>
<keyword evidence="3" id="KW-1185">Reference proteome</keyword>
<dbReference type="EMBL" id="BAAAPN010000027">
    <property type="protein sequence ID" value="GAA1751892.1"/>
    <property type="molecule type" value="Genomic_DNA"/>
</dbReference>
<dbReference type="RefSeq" id="WP_344063008.1">
    <property type="nucleotide sequence ID" value="NZ_BAAAPN010000027.1"/>
</dbReference>
<feature type="signal peptide" evidence="1">
    <location>
        <begin position="1"/>
        <end position="26"/>
    </location>
</feature>
<evidence type="ECO:0008006" key="4">
    <source>
        <dbReference type="Google" id="ProtNLM"/>
    </source>
</evidence>
<evidence type="ECO:0000313" key="3">
    <source>
        <dbReference type="Proteomes" id="UP001501475"/>
    </source>
</evidence>
<accession>A0ABP4WJU2</accession>
<evidence type="ECO:0000256" key="1">
    <source>
        <dbReference type="SAM" id="SignalP"/>
    </source>
</evidence>
<keyword evidence="1" id="KW-0732">Signal</keyword>
<name>A0ABP4WJU2_9MICO</name>